<accession>A0A920CRC1</accession>
<dbReference type="SMART" id="SM00342">
    <property type="entry name" value="HTH_ARAC"/>
    <property type="match status" value="1"/>
</dbReference>
<dbReference type="RefSeq" id="WP_212977315.1">
    <property type="nucleotide sequence ID" value="NZ_AP025343.1"/>
</dbReference>
<dbReference type="Gene3D" id="1.10.10.60">
    <property type="entry name" value="Homeodomain-like"/>
    <property type="match status" value="1"/>
</dbReference>
<keyword evidence="1" id="KW-0805">Transcription regulation</keyword>
<evidence type="ECO:0000256" key="3">
    <source>
        <dbReference type="ARBA" id="ARBA00023163"/>
    </source>
</evidence>
<dbReference type="PANTHER" id="PTHR43280:SF2">
    <property type="entry name" value="HTH-TYPE TRANSCRIPTIONAL REGULATOR EXSA"/>
    <property type="match status" value="1"/>
</dbReference>
<protein>
    <submittedName>
        <fullName evidence="5">AraC family transcriptional regulator</fullName>
    </submittedName>
</protein>
<dbReference type="PROSITE" id="PS01124">
    <property type="entry name" value="HTH_ARAC_FAMILY_2"/>
    <property type="match status" value="1"/>
</dbReference>
<dbReference type="Pfam" id="PF12833">
    <property type="entry name" value="HTH_18"/>
    <property type="match status" value="1"/>
</dbReference>
<feature type="domain" description="HTH araC/xylS-type" evidence="4">
    <location>
        <begin position="155"/>
        <end position="252"/>
    </location>
</feature>
<reference evidence="5 6" key="1">
    <citation type="submission" date="2021-03" db="EMBL/GenBank/DDBJ databases">
        <title>Antimicrobial resistance genes in bacteria isolated from Japanese honey, and their potential for conferring macrolide and lincosamide resistance in the American foulbrood pathogen Paenibacillus larvae.</title>
        <authorList>
            <person name="Okamoto M."/>
            <person name="Kumagai M."/>
            <person name="Kanamori H."/>
            <person name="Takamatsu D."/>
        </authorList>
    </citation>
    <scope>NUCLEOTIDE SEQUENCE [LARGE SCALE GENOMIC DNA]</scope>
    <source>
        <strain evidence="5 6">J34TS1</strain>
    </source>
</reference>
<gene>
    <name evidence="5" type="ORF">J34TS1_10380</name>
</gene>
<dbReference type="GO" id="GO:0043565">
    <property type="term" value="F:sequence-specific DNA binding"/>
    <property type="evidence" value="ECO:0007669"/>
    <property type="project" value="InterPro"/>
</dbReference>
<name>A0A920CRC1_9BACL</name>
<proteinExistence type="predicted"/>
<dbReference type="InterPro" id="IPR018060">
    <property type="entry name" value="HTH_AraC"/>
</dbReference>
<evidence type="ECO:0000259" key="4">
    <source>
        <dbReference type="PROSITE" id="PS01124"/>
    </source>
</evidence>
<dbReference type="PANTHER" id="PTHR43280">
    <property type="entry name" value="ARAC-FAMILY TRANSCRIPTIONAL REGULATOR"/>
    <property type="match status" value="1"/>
</dbReference>
<dbReference type="Proteomes" id="UP000682811">
    <property type="component" value="Unassembled WGS sequence"/>
</dbReference>
<keyword evidence="2" id="KW-0238">DNA-binding</keyword>
<dbReference type="GO" id="GO:0003700">
    <property type="term" value="F:DNA-binding transcription factor activity"/>
    <property type="evidence" value="ECO:0007669"/>
    <property type="project" value="InterPro"/>
</dbReference>
<evidence type="ECO:0000313" key="5">
    <source>
        <dbReference type="EMBL" id="GIO46273.1"/>
    </source>
</evidence>
<comment type="caution">
    <text evidence="5">The sequence shown here is derived from an EMBL/GenBank/DDBJ whole genome shotgun (WGS) entry which is preliminary data.</text>
</comment>
<evidence type="ECO:0000256" key="2">
    <source>
        <dbReference type="ARBA" id="ARBA00023125"/>
    </source>
</evidence>
<evidence type="ECO:0000313" key="6">
    <source>
        <dbReference type="Proteomes" id="UP000682811"/>
    </source>
</evidence>
<dbReference type="InterPro" id="IPR009057">
    <property type="entry name" value="Homeodomain-like_sf"/>
</dbReference>
<dbReference type="AlphaFoldDB" id="A0A920CRC1"/>
<dbReference type="EMBL" id="BORT01000003">
    <property type="protein sequence ID" value="GIO46273.1"/>
    <property type="molecule type" value="Genomic_DNA"/>
</dbReference>
<evidence type="ECO:0000256" key="1">
    <source>
        <dbReference type="ARBA" id="ARBA00023015"/>
    </source>
</evidence>
<organism evidence="5 6">
    <name type="scientific">Paenibacillus azoreducens</name>
    <dbReference type="NCBI Taxonomy" id="116718"/>
    <lineage>
        <taxon>Bacteria</taxon>
        <taxon>Bacillati</taxon>
        <taxon>Bacillota</taxon>
        <taxon>Bacilli</taxon>
        <taxon>Bacillales</taxon>
        <taxon>Paenibacillaceae</taxon>
        <taxon>Paenibacillus</taxon>
    </lineage>
</organism>
<keyword evidence="3" id="KW-0804">Transcription</keyword>
<sequence length="258" mass="29312">MIVSPYELILYSSQDHVSFLTNKVDADDHSHHYIQLTVGLEQNVAITVEGQPMQASGFILQSNVTHQLQGLRQWQWYILINPESTFGELVKRTYLKDSCVYVLDKNQATELQQLAVERLFSVNGQAEYDTAMQLCMQILRINENNQKPDLDDRIQEVLHAIDTQPPHQLTVKDLSQCMYISESRLSHIFKNKVGISLASYIVHHKLETAFQAVFSGKSMTDAAIDAGFSSSSHFSRTVRDKLGMTARAIVQHSRFLKV</sequence>
<keyword evidence="6" id="KW-1185">Reference proteome</keyword>
<dbReference type="SUPFAM" id="SSF46689">
    <property type="entry name" value="Homeodomain-like"/>
    <property type="match status" value="1"/>
</dbReference>